<evidence type="ECO:0000259" key="10">
    <source>
        <dbReference type="Pfam" id="PF01390"/>
    </source>
</evidence>
<dbReference type="GO" id="GO:0005886">
    <property type="term" value="C:plasma membrane"/>
    <property type="evidence" value="ECO:0007669"/>
    <property type="project" value="TreeGrafter"/>
</dbReference>
<dbReference type="InterPro" id="IPR002172">
    <property type="entry name" value="LDrepeatLR_classA_rpt"/>
</dbReference>
<proteinExistence type="predicted"/>
<evidence type="ECO:0000256" key="8">
    <source>
        <dbReference type="PROSITE-ProRule" id="PRU00124"/>
    </source>
</evidence>
<dbReference type="PANTHER" id="PTHR24270">
    <property type="entry name" value="LOW-DENSITY LIPOPROTEIN RECEPTOR-RELATED"/>
    <property type="match status" value="1"/>
</dbReference>
<evidence type="ECO:0000256" key="4">
    <source>
        <dbReference type="ARBA" id="ARBA00022737"/>
    </source>
</evidence>
<keyword evidence="3" id="KW-0812">Transmembrane</keyword>
<feature type="disulfide bond" evidence="8">
    <location>
        <begin position="389"/>
        <end position="401"/>
    </location>
</feature>
<keyword evidence="7 8" id="KW-1015">Disulfide bond</keyword>
<name>A0AA39KWW6_9HYME</name>
<evidence type="ECO:0000256" key="7">
    <source>
        <dbReference type="ARBA" id="ARBA00023157"/>
    </source>
</evidence>
<dbReference type="InterPro" id="IPR000082">
    <property type="entry name" value="SEA_dom"/>
</dbReference>
<dbReference type="AlphaFoldDB" id="A0AA39KWW6"/>
<feature type="region of interest" description="Disordered" evidence="9">
    <location>
        <begin position="282"/>
        <end position="314"/>
    </location>
</feature>
<feature type="region of interest" description="Disordered" evidence="9">
    <location>
        <begin position="100"/>
        <end position="129"/>
    </location>
</feature>
<gene>
    <name evidence="11" type="ORF">PV328_000874</name>
</gene>
<feature type="disulfide bond" evidence="8">
    <location>
        <begin position="408"/>
        <end position="423"/>
    </location>
</feature>
<comment type="caution">
    <text evidence="11">The sequence shown here is derived from an EMBL/GenBank/DDBJ whole genome shotgun (WGS) entry which is preliminary data.</text>
</comment>
<reference evidence="11" key="1">
    <citation type="journal article" date="2023" name="bioRxiv">
        <title>Scaffold-level genome assemblies of two parasitoid biocontrol wasps reveal the parthenogenesis mechanism and an associated novel virus.</title>
        <authorList>
            <person name="Inwood S."/>
            <person name="Skelly J."/>
            <person name="Guhlin J."/>
            <person name="Harrop T."/>
            <person name="Goldson S."/>
            <person name="Dearden P."/>
        </authorList>
    </citation>
    <scope>NUCLEOTIDE SEQUENCE</scope>
    <source>
        <strain evidence="11">Irish</strain>
        <tissue evidence="11">Whole body</tissue>
    </source>
</reference>
<dbReference type="EMBL" id="JAQQBS010000001">
    <property type="protein sequence ID" value="KAK0176769.1"/>
    <property type="molecule type" value="Genomic_DNA"/>
</dbReference>
<comment type="subcellular location">
    <subcellularLocation>
        <location evidence="2">Endomembrane system</location>
    </subcellularLocation>
    <subcellularLocation>
        <location evidence="1">Membrane</location>
        <topology evidence="1">Single-pass membrane protein</topology>
    </subcellularLocation>
</comment>
<evidence type="ECO:0000256" key="6">
    <source>
        <dbReference type="ARBA" id="ARBA00023136"/>
    </source>
</evidence>
<dbReference type="CDD" id="cd00112">
    <property type="entry name" value="LDLa"/>
    <property type="match status" value="3"/>
</dbReference>
<feature type="disulfide bond" evidence="8">
    <location>
        <begin position="373"/>
        <end position="388"/>
    </location>
</feature>
<reference evidence="11" key="2">
    <citation type="submission" date="2023-03" db="EMBL/GenBank/DDBJ databases">
        <authorList>
            <person name="Inwood S.N."/>
            <person name="Skelly J.G."/>
            <person name="Guhlin J."/>
            <person name="Harrop T.W.R."/>
            <person name="Goldson S.G."/>
            <person name="Dearden P.K."/>
        </authorList>
    </citation>
    <scope>NUCLEOTIDE SEQUENCE</scope>
    <source>
        <strain evidence="11">Irish</strain>
        <tissue evidence="11">Whole body</tissue>
    </source>
</reference>
<dbReference type="Gene3D" id="4.10.400.10">
    <property type="entry name" value="Low-density Lipoprotein Receptor"/>
    <property type="match status" value="3"/>
</dbReference>
<evidence type="ECO:0000313" key="12">
    <source>
        <dbReference type="Proteomes" id="UP001168990"/>
    </source>
</evidence>
<dbReference type="InterPro" id="IPR050685">
    <property type="entry name" value="LDLR"/>
</dbReference>
<evidence type="ECO:0000256" key="5">
    <source>
        <dbReference type="ARBA" id="ARBA00022989"/>
    </source>
</evidence>
<protein>
    <recommendedName>
        <fullName evidence="10">SEA domain-containing protein</fullName>
    </recommendedName>
</protein>
<sequence length="428" mass="47470">MHVPLIKKESDDGLSLFGRIKRQFDWFSWGTATSTTKPPDEVIKATTEFTPGFFDQNVEGIVHRKTRNSEEAINDINDNEDENNNDIGIIAAGRVSRPQFENTDDEDLTGGSGEVEGSAIDGSIPQIIPSGDKTVNHQARFYRITLTVLEPYVPEYADTYSQSYLELSRNLTQALDELFSHEIPHYNHFANVVKISRAEDPFKSEVTLDVGSTYTQENEIRGILENQLRYHSLGSISVTPEGFTFRSSQECPESTSLKCRDGSCVSLSARCDGIPQCPDHSDEHDCSSSSSSLPTSSTTTTTTTTPVSSIITSTTQRSHVPIWDVTDEDGRRIFSNANDTEDTTRISTTNNCRGDDTVRCSDGSRYICSVQQCDGVPDCDDGTDETGCCAAGEFSCDVSRCILDKERCDFYDHCEDGSDERGCNYRRE</sequence>
<dbReference type="Pfam" id="PF01390">
    <property type="entry name" value="SEA"/>
    <property type="match status" value="1"/>
</dbReference>
<feature type="disulfide bond" evidence="8">
    <location>
        <begin position="396"/>
        <end position="414"/>
    </location>
</feature>
<feature type="compositionally biased region" description="Low complexity" evidence="9">
    <location>
        <begin position="287"/>
        <end position="314"/>
    </location>
</feature>
<dbReference type="InterPro" id="IPR036055">
    <property type="entry name" value="LDL_receptor-like_sf"/>
</dbReference>
<comment type="caution">
    <text evidence="8">Lacks conserved residue(s) required for the propagation of feature annotation.</text>
</comment>
<evidence type="ECO:0000256" key="1">
    <source>
        <dbReference type="ARBA" id="ARBA00004167"/>
    </source>
</evidence>
<keyword evidence="4" id="KW-0677">Repeat</keyword>
<dbReference type="PROSITE" id="PS01209">
    <property type="entry name" value="LDLRA_1"/>
    <property type="match status" value="2"/>
</dbReference>
<feature type="domain" description="SEA" evidence="10">
    <location>
        <begin position="141"/>
        <end position="228"/>
    </location>
</feature>
<keyword evidence="6" id="KW-0472">Membrane</keyword>
<evidence type="ECO:0000256" key="9">
    <source>
        <dbReference type="SAM" id="MobiDB-lite"/>
    </source>
</evidence>
<dbReference type="InterPro" id="IPR023415">
    <property type="entry name" value="LDLR_class-A_CS"/>
</dbReference>
<organism evidence="11 12">
    <name type="scientific">Microctonus aethiopoides</name>
    <dbReference type="NCBI Taxonomy" id="144406"/>
    <lineage>
        <taxon>Eukaryota</taxon>
        <taxon>Metazoa</taxon>
        <taxon>Ecdysozoa</taxon>
        <taxon>Arthropoda</taxon>
        <taxon>Hexapoda</taxon>
        <taxon>Insecta</taxon>
        <taxon>Pterygota</taxon>
        <taxon>Neoptera</taxon>
        <taxon>Endopterygota</taxon>
        <taxon>Hymenoptera</taxon>
        <taxon>Apocrita</taxon>
        <taxon>Ichneumonoidea</taxon>
        <taxon>Braconidae</taxon>
        <taxon>Euphorinae</taxon>
        <taxon>Microctonus</taxon>
    </lineage>
</organism>
<dbReference type="Pfam" id="PF00057">
    <property type="entry name" value="Ldl_recept_a"/>
    <property type="match status" value="2"/>
</dbReference>
<feature type="disulfide bond" evidence="8">
    <location>
        <begin position="271"/>
        <end position="286"/>
    </location>
</feature>
<dbReference type="PROSITE" id="PS50068">
    <property type="entry name" value="LDLRA_2"/>
    <property type="match status" value="3"/>
</dbReference>
<dbReference type="Proteomes" id="UP001168990">
    <property type="component" value="Unassembled WGS sequence"/>
</dbReference>
<evidence type="ECO:0000256" key="2">
    <source>
        <dbReference type="ARBA" id="ARBA00004308"/>
    </source>
</evidence>
<dbReference type="PRINTS" id="PR00261">
    <property type="entry name" value="LDLRECEPTOR"/>
</dbReference>
<dbReference type="SMART" id="SM00192">
    <property type="entry name" value="LDLa"/>
    <property type="match status" value="3"/>
</dbReference>
<evidence type="ECO:0000256" key="3">
    <source>
        <dbReference type="ARBA" id="ARBA00022692"/>
    </source>
</evidence>
<dbReference type="SUPFAM" id="SSF57424">
    <property type="entry name" value="LDL receptor-like module"/>
    <property type="match status" value="3"/>
</dbReference>
<dbReference type="GO" id="GO:0012505">
    <property type="term" value="C:endomembrane system"/>
    <property type="evidence" value="ECO:0007669"/>
    <property type="project" value="UniProtKB-SubCell"/>
</dbReference>
<dbReference type="GO" id="GO:0016192">
    <property type="term" value="P:vesicle-mediated transport"/>
    <property type="evidence" value="ECO:0007669"/>
    <property type="project" value="UniProtKB-ARBA"/>
</dbReference>
<keyword evidence="5" id="KW-1133">Transmembrane helix</keyword>
<evidence type="ECO:0000313" key="11">
    <source>
        <dbReference type="EMBL" id="KAK0176769.1"/>
    </source>
</evidence>
<keyword evidence="12" id="KW-1185">Reference proteome</keyword>
<accession>A0AA39KWW6</accession>
<feature type="disulfide bond" evidence="8">
    <location>
        <begin position="259"/>
        <end position="277"/>
    </location>
</feature>